<dbReference type="InterPro" id="IPR041588">
    <property type="entry name" value="Integrase_H2C2"/>
</dbReference>
<evidence type="ECO:0000313" key="5">
    <source>
        <dbReference type="Proteomes" id="UP000694548"/>
    </source>
</evidence>
<keyword evidence="5" id="KW-1185">Reference proteome</keyword>
<dbReference type="PANTHER" id="PTHR37984:SF15">
    <property type="entry name" value="INTEGRASE CATALYTIC DOMAIN-CONTAINING PROTEIN"/>
    <property type="match status" value="1"/>
</dbReference>
<dbReference type="Pfam" id="PF00665">
    <property type="entry name" value="rve"/>
    <property type="match status" value="1"/>
</dbReference>
<dbReference type="GO" id="GO:0003676">
    <property type="term" value="F:nucleic acid binding"/>
    <property type="evidence" value="ECO:0007669"/>
    <property type="project" value="InterPro"/>
</dbReference>
<reference evidence="4" key="3">
    <citation type="submission" date="2025-09" db="UniProtKB">
        <authorList>
            <consortium name="Ensembl"/>
        </authorList>
    </citation>
    <scope>IDENTIFICATION</scope>
</reference>
<dbReference type="InterPro" id="IPR001584">
    <property type="entry name" value="Integrase_cat-core"/>
</dbReference>
<name>A0A8C6Q4V1_NOTFU</name>
<dbReference type="Pfam" id="PF17921">
    <property type="entry name" value="Integrase_H2C2"/>
    <property type="match status" value="1"/>
</dbReference>
<dbReference type="Proteomes" id="UP000694548">
    <property type="component" value="Chromosome sgr04"/>
</dbReference>
<organism evidence="4 5">
    <name type="scientific">Nothobranchius furzeri</name>
    <name type="common">Turquoise killifish</name>
    <dbReference type="NCBI Taxonomy" id="105023"/>
    <lineage>
        <taxon>Eukaryota</taxon>
        <taxon>Metazoa</taxon>
        <taxon>Chordata</taxon>
        <taxon>Craniata</taxon>
        <taxon>Vertebrata</taxon>
        <taxon>Euteleostomi</taxon>
        <taxon>Actinopterygii</taxon>
        <taxon>Neopterygii</taxon>
        <taxon>Teleostei</taxon>
        <taxon>Neoteleostei</taxon>
        <taxon>Acanthomorphata</taxon>
        <taxon>Ovalentaria</taxon>
        <taxon>Atherinomorphae</taxon>
        <taxon>Cyprinodontiformes</taxon>
        <taxon>Nothobranchiidae</taxon>
        <taxon>Nothobranchius</taxon>
    </lineage>
</organism>
<dbReference type="GO" id="GO:0015074">
    <property type="term" value="P:DNA integration"/>
    <property type="evidence" value="ECO:0007669"/>
    <property type="project" value="InterPro"/>
</dbReference>
<evidence type="ECO:0000256" key="2">
    <source>
        <dbReference type="SAM" id="MobiDB-lite"/>
    </source>
</evidence>
<dbReference type="InterPro" id="IPR050951">
    <property type="entry name" value="Retrovirus_Pol_polyprotein"/>
</dbReference>
<proteinExistence type="predicted"/>
<dbReference type="Gene3D" id="1.10.340.70">
    <property type="match status" value="1"/>
</dbReference>
<accession>A0A8C6Q4V1</accession>
<feature type="region of interest" description="Disordered" evidence="2">
    <location>
        <begin position="1"/>
        <end position="45"/>
    </location>
</feature>
<dbReference type="Gene3D" id="3.30.420.10">
    <property type="entry name" value="Ribonuclease H-like superfamily/Ribonuclease H"/>
    <property type="match status" value="1"/>
</dbReference>
<dbReference type="SUPFAM" id="SSF53098">
    <property type="entry name" value="Ribonuclease H-like"/>
    <property type="match status" value="1"/>
</dbReference>
<reference evidence="4" key="2">
    <citation type="submission" date="2025-08" db="UniProtKB">
        <authorList>
            <consortium name="Ensembl"/>
        </authorList>
    </citation>
    <scope>IDENTIFICATION</scope>
</reference>
<sequence>MKHKRRTWSGNWRAGEQRDTEHDTSSKNVKPDALSRQYASDKDTEPTTVLPASCIVGSIAWDITNKVLEAQRLEPDPSTSPPHKIYVPSSTRGSLIHWAHMAKFSIHPGPGRTLTLIRRTFWWPSMYKDVKEYISACQVYARFKSNNHSPQCLLQPLPVPPHPWSHVALDFVTGLPPSKGFTIILTIVDHFSKSCHLVPLKSLPSSAETANLLIKHVFQLPTEILSDRGPQFVSRVWTEFAAHLGAQVSLTSGFHPQTNGQCKRLNQELKAMLRCVCSSNPSSWSSQLPWMEYAHNSHTASSTGQFPFEVSLGYQPSLFPSDSASPITVPQFLRRARRTWNQTRTALQCTADRNHRLADRHLRPAPPYTPGQLVWLSSRDIKLRNSSKKFSPR</sequence>
<evidence type="ECO:0000256" key="1">
    <source>
        <dbReference type="ARBA" id="ARBA00039658"/>
    </source>
</evidence>
<protein>
    <recommendedName>
        <fullName evidence="1">Gypsy retrotransposon integrase-like protein 1</fullName>
    </recommendedName>
</protein>
<dbReference type="AlphaFoldDB" id="A0A8C6Q4V1"/>
<feature type="compositionally biased region" description="Basic and acidic residues" evidence="2">
    <location>
        <begin position="15"/>
        <end position="25"/>
    </location>
</feature>
<feature type="domain" description="Integrase catalytic" evidence="3">
    <location>
        <begin position="159"/>
        <end position="315"/>
    </location>
</feature>
<dbReference type="PROSITE" id="PS50994">
    <property type="entry name" value="INTEGRASE"/>
    <property type="match status" value="1"/>
</dbReference>
<dbReference type="PANTHER" id="PTHR37984">
    <property type="entry name" value="PROTEIN CBG26694"/>
    <property type="match status" value="1"/>
</dbReference>
<reference evidence="4" key="1">
    <citation type="submission" date="2014-08" db="EMBL/GenBank/DDBJ databases">
        <authorList>
            <person name="Senf B."/>
            <person name="Petzold A."/>
            <person name="Downie B.R."/>
            <person name="Koch P."/>
            <person name="Platzer M."/>
        </authorList>
    </citation>
    <scope>NUCLEOTIDE SEQUENCE [LARGE SCALE GENOMIC DNA]</scope>
    <source>
        <strain evidence="4">GRZ</strain>
    </source>
</reference>
<dbReference type="Ensembl" id="ENSNFUT00015054995.1">
    <property type="protein sequence ID" value="ENSNFUP00015052747.1"/>
    <property type="gene ID" value="ENSNFUG00015024595.1"/>
</dbReference>
<evidence type="ECO:0000259" key="3">
    <source>
        <dbReference type="PROSITE" id="PS50994"/>
    </source>
</evidence>
<dbReference type="InterPro" id="IPR036397">
    <property type="entry name" value="RNaseH_sf"/>
</dbReference>
<dbReference type="InterPro" id="IPR012337">
    <property type="entry name" value="RNaseH-like_sf"/>
</dbReference>
<evidence type="ECO:0000313" key="4">
    <source>
        <dbReference type="Ensembl" id="ENSNFUP00015052747.1"/>
    </source>
</evidence>
<dbReference type="GeneTree" id="ENSGT01000000214408"/>
<dbReference type="FunFam" id="3.30.420.10:FF:000032">
    <property type="entry name" value="Retrovirus-related Pol polyprotein from transposon 297-like Protein"/>
    <property type="match status" value="1"/>
</dbReference>